<reference evidence="1 2" key="1">
    <citation type="submission" date="2021-04" db="EMBL/GenBank/DDBJ databases">
        <authorList>
            <person name="Bliznina A."/>
        </authorList>
    </citation>
    <scope>NUCLEOTIDE SEQUENCE [LARGE SCALE GENOMIC DNA]</scope>
</reference>
<sequence>MASKRPRRNVTTRISHLEGPKEGVEGFSFSQLKEMKHGVLLQKFSRLENSTKKLSCCFPTSCKCPFETTHSEWNSLLSHLLQHRQECLRRGKKNPRFFETMTFHSVPKKEQPPFSYFDEDGTAKSRTQNAESEEDHLALFLAALNLRRSDPTKPAKILNNTSHNFK</sequence>
<dbReference type="EMBL" id="OU015569">
    <property type="protein sequence ID" value="CAG5097582.1"/>
    <property type="molecule type" value="Genomic_DNA"/>
</dbReference>
<evidence type="ECO:0000313" key="2">
    <source>
        <dbReference type="Proteomes" id="UP001158576"/>
    </source>
</evidence>
<gene>
    <name evidence="1" type="ORF">OKIOD_LOCUS6695</name>
</gene>
<dbReference type="Proteomes" id="UP001158576">
    <property type="component" value="Chromosome XSR"/>
</dbReference>
<accession>A0ABN7SI97</accession>
<name>A0ABN7SI97_OIKDI</name>
<organism evidence="1 2">
    <name type="scientific">Oikopleura dioica</name>
    <name type="common">Tunicate</name>
    <dbReference type="NCBI Taxonomy" id="34765"/>
    <lineage>
        <taxon>Eukaryota</taxon>
        <taxon>Metazoa</taxon>
        <taxon>Chordata</taxon>
        <taxon>Tunicata</taxon>
        <taxon>Appendicularia</taxon>
        <taxon>Copelata</taxon>
        <taxon>Oikopleuridae</taxon>
        <taxon>Oikopleura</taxon>
    </lineage>
</organism>
<evidence type="ECO:0000313" key="1">
    <source>
        <dbReference type="EMBL" id="CAG5097582.1"/>
    </source>
</evidence>
<protein>
    <submittedName>
        <fullName evidence="1">Oidioi.mRNA.OKI2018_I69.XSR.g15137.t1.cds</fullName>
    </submittedName>
</protein>
<keyword evidence="2" id="KW-1185">Reference proteome</keyword>
<proteinExistence type="predicted"/>